<accession>A0A409W8F8</accession>
<keyword evidence="3" id="KW-0819">tRNA processing</keyword>
<dbReference type="CDD" id="cd01992">
    <property type="entry name" value="TilS_N"/>
    <property type="match status" value="1"/>
</dbReference>
<evidence type="ECO:0000256" key="2">
    <source>
        <dbReference type="ARBA" id="ARBA00022598"/>
    </source>
</evidence>
<keyword evidence="5" id="KW-0067">ATP-binding</keyword>
<dbReference type="GO" id="GO:0032267">
    <property type="term" value="F:tRNA(Ile)-lysidine synthase activity"/>
    <property type="evidence" value="ECO:0007669"/>
    <property type="project" value="UniProtKB-EC"/>
</dbReference>
<dbReference type="PANTHER" id="PTHR43033">
    <property type="entry name" value="TRNA(ILE)-LYSIDINE SYNTHASE-RELATED"/>
    <property type="match status" value="1"/>
</dbReference>
<feature type="domain" description="tRNA(Ile)-lysidine/2-thiocytidine synthase N-terminal" evidence="7">
    <location>
        <begin position="33"/>
        <end position="245"/>
    </location>
</feature>
<dbReference type="HAMAP" id="MF_01161">
    <property type="entry name" value="tRNA_Ile_lys_synt"/>
    <property type="match status" value="1"/>
</dbReference>
<evidence type="ECO:0000256" key="6">
    <source>
        <dbReference type="ARBA" id="ARBA00048539"/>
    </source>
</evidence>
<protein>
    <recommendedName>
        <fullName evidence="1">tRNA(Ile)-lysidine synthetase</fullName>
        <ecNumber evidence="1">6.3.4.19</ecNumber>
    </recommendedName>
</protein>
<evidence type="ECO:0000256" key="5">
    <source>
        <dbReference type="ARBA" id="ARBA00022840"/>
    </source>
</evidence>
<evidence type="ECO:0000256" key="4">
    <source>
        <dbReference type="ARBA" id="ARBA00022741"/>
    </source>
</evidence>
<keyword evidence="4" id="KW-0547">Nucleotide-binding</keyword>
<dbReference type="SUPFAM" id="SSF52402">
    <property type="entry name" value="Adenine nucleotide alpha hydrolases-like"/>
    <property type="match status" value="1"/>
</dbReference>
<organism evidence="8 9">
    <name type="scientific">Panaeolus cyanescens</name>
    <dbReference type="NCBI Taxonomy" id="181874"/>
    <lineage>
        <taxon>Eukaryota</taxon>
        <taxon>Fungi</taxon>
        <taxon>Dikarya</taxon>
        <taxon>Basidiomycota</taxon>
        <taxon>Agaricomycotina</taxon>
        <taxon>Agaricomycetes</taxon>
        <taxon>Agaricomycetidae</taxon>
        <taxon>Agaricales</taxon>
        <taxon>Agaricineae</taxon>
        <taxon>Galeropsidaceae</taxon>
        <taxon>Panaeolus</taxon>
    </lineage>
</organism>
<dbReference type="Gene3D" id="3.40.50.620">
    <property type="entry name" value="HUPs"/>
    <property type="match status" value="1"/>
</dbReference>
<dbReference type="AlphaFoldDB" id="A0A409W8F8"/>
<dbReference type="GO" id="GO:0008033">
    <property type="term" value="P:tRNA processing"/>
    <property type="evidence" value="ECO:0007669"/>
    <property type="project" value="UniProtKB-KW"/>
</dbReference>
<dbReference type="NCBIfam" id="TIGR02432">
    <property type="entry name" value="lysidine_TilS_N"/>
    <property type="match status" value="1"/>
</dbReference>
<dbReference type="InterPro" id="IPR012795">
    <property type="entry name" value="tRNA_Ile_lys_synt_N"/>
</dbReference>
<dbReference type="PANTHER" id="PTHR43033:SF1">
    <property type="entry name" value="TRNA(ILE)-LYSIDINE SYNTHASE-RELATED"/>
    <property type="match status" value="1"/>
</dbReference>
<name>A0A409W8F8_9AGAR</name>
<evidence type="ECO:0000259" key="7">
    <source>
        <dbReference type="Pfam" id="PF01171"/>
    </source>
</evidence>
<dbReference type="InterPro" id="IPR012094">
    <property type="entry name" value="tRNA_Ile_lys_synt"/>
</dbReference>
<keyword evidence="9" id="KW-1185">Reference proteome</keyword>
<proteinExistence type="inferred from homology"/>
<dbReference type="OrthoDB" id="434144at2759"/>
<comment type="caution">
    <text evidence="8">The sequence shown here is derived from an EMBL/GenBank/DDBJ whole genome shotgun (WGS) entry which is preliminary data.</text>
</comment>
<dbReference type="STRING" id="181874.A0A409W8F8"/>
<dbReference type="InterPro" id="IPR014729">
    <property type="entry name" value="Rossmann-like_a/b/a_fold"/>
</dbReference>
<gene>
    <name evidence="8" type="ORF">CVT24_003682</name>
</gene>
<comment type="catalytic activity">
    <reaction evidence="6">
        <text>cytidine(34) in tRNA(Ile2) + L-lysine + ATP = lysidine(34) in tRNA(Ile2) + AMP + diphosphate + H(+)</text>
        <dbReference type="Rhea" id="RHEA:43744"/>
        <dbReference type="Rhea" id="RHEA-COMP:10625"/>
        <dbReference type="Rhea" id="RHEA-COMP:10670"/>
        <dbReference type="ChEBI" id="CHEBI:15378"/>
        <dbReference type="ChEBI" id="CHEBI:30616"/>
        <dbReference type="ChEBI" id="CHEBI:32551"/>
        <dbReference type="ChEBI" id="CHEBI:33019"/>
        <dbReference type="ChEBI" id="CHEBI:82748"/>
        <dbReference type="ChEBI" id="CHEBI:83665"/>
        <dbReference type="ChEBI" id="CHEBI:456215"/>
        <dbReference type="EC" id="6.3.4.19"/>
    </reaction>
</comment>
<dbReference type="InParanoid" id="A0A409W8F8"/>
<evidence type="ECO:0000256" key="1">
    <source>
        <dbReference type="ARBA" id="ARBA00013267"/>
    </source>
</evidence>
<reference evidence="8 9" key="1">
    <citation type="journal article" date="2018" name="Evol. Lett.">
        <title>Horizontal gene cluster transfer increased hallucinogenic mushroom diversity.</title>
        <authorList>
            <person name="Reynolds H.T."/>
            <person name="Vijayakumar V."/>
            <person name="Gluck-Thaler E."/>
            <person name="Korotkin H.B."/>
            <person name="Matheny P.B."/>
            <person name="Slot J.C."/>
        </authorList>
    </citation>
    <scope>NUCLEOTIDE SEQUENCE [LARGE SCALE GENOMIC DNA]</scope>
    <source>
        <strain evidence="8 9">2629</strain>
    </source>
</reference>
<dbReference type="EMBL" id="NHTK01005724">
    <property type="protein sequence ID" value="PPQ74812.1"/>
    <property type="molecule type" value="Genomic_DNA"/>
</dbReference>
<dbReference type="InterPro" id="IPR011063">
    <property type="entry name" value="TilS/TtcA_N"/>
</dbReference>
<sequence>MGMTSKVISPISAREFASMMKQVWPPSGWSSSVAVANSGGPDSTCLLYLLHRYFQDPDLLPKDPPNVVSITIDHALQKSSTHMADVAEQSARSLGIRHITGRIPWGEDGYPCKPGANDPIEEQARNARYTLMYKCMKDVDANAVAFGHHMDDQVETMLMRLGRGSSIHGLAGMSMLSRRGMGVRDEEEASIRWNGYDYLNTWKIRPLLRIPKDRILATCDANQLDYVNDPTNFQPSLTIRNAIRDAVARGNVLGDDVKSPSMQRYPPHIAEQLVSINTHAQKFPSLDMYLHSGKEKLYESLEFAVNQRAESTNEVDRVLEEKRLRSPPGTICLPYNTFREIEDETVRISLVWRIMKYVSPSPWGSLRSEGHRRQESVQRLLSILCDDVAHERDVPASLSIGSRVWWRLVRVKPNGYSASVRMCSSEELAWLACRSPQPRHARHDPLNVDVTSELHFAYNDWLENGSSPIVRFVYDCRFLLTFDVSIMPMQEILQLGNLLVVPRTVWHFPQVILKSNTSDEKLTLHEDIEGEPDICTRDGNGKTRQDELRRLPGVTTNHFRPLTAA</sequence>
<evidence type="ECO:0000313" key="9">
    <source>
        <dbReference type="Proteomes" id="UP000284842"/>
    </source>
</evidence>
<dbReference type="EC" id="6.3.4.19" evidence="1"/>
<keyword evidence="2" id="KW-0436">Ligase</keyword>
<evidence type="ECO:0000313" key="8">
    <source>
        <dbReference type="EMBL" id="PPQ74812.1"/>
    </source>
</evidence>
<dbReference type="GO" id="GO:0005524">
    <property type="term" value="F:ATP binding"/>
    <property type="evidence" value="ECO:0007669"/>
    <property type="project" value="UniProtKB-KW"/>
</dbReference>
<evidence type="ECO:0000256" key="3">
    <source>
        <dbReference type="ARBA" id="ARBA00022694"/>
    </source>
</evidence>
<dbReference type="Pfam" id="PF01171">
    <property type="entry name" value="ATP_bind_3"/>
    <property type="match status" value="1"/>
</dbReference>
<dbReference type="Proteomes" id="UP000284842">
    <property type="component" value="Unassembled WGS sequence"/>
</dbReference>